<comment type="caution">
    <text evidence="1">The sequence shown here is derived from an EMBL/GenBank/DDBJ whole genome shotgun (WGS) entry which is preliminary data.</text>
</comment>
<evidence type="ECO:0000313" key="2">
    <source>
        <dbReference type="Proteomes" id="UP000076587"/>
    </source>
</evidence>
<accession>A0A167BBD1</accession>
<sequence length="93" mass="10669">MTSCHDCGHENQTKNAAIGAWGSRLNGTAFVYDYINRSIRKYQFYLELVQIAPYLSKPIKRSRRIAMTSAGRNSVYKVERIFDEIMADSMSII</sequence>
<organism evidence="1 2">
    <name type="scientific">Pseudoalteromonas luteoviolacea NCIMB 1942</name>
    <dbReference type="NCBI Taxonomy" id="1365253"/>
    <lineage>
        <taxon>Bacteria</taxon>
        <taxon>Pseudomonadati</taxon>
        <taxon>Pseudomonadota</taxon>
        <taxon>Gammaproteobacteria</taxon>
        <taxon>Alteromonadales</taxon>
        <taxon>Pseudoalteromonadaceae</taxon>
        <taxon>Pseudoalteromonas</taxon>
    </lineage>
</organism>
<gene>
    <name evidence="1" type="ORF">N482_12605</name>
</gene>
<dbReference type="EMBL" id="AUXT01000171">
    <property type="protein sequence ID" value="KZN46339.1"/>
    <property type="molecule type" value="Genomic_DNA"/>
</dbReference>
<name>A0A167BBD1_9GAMM</name>
<dbReference type="PATRIC" id="fig|1365253.3.peg.3042"/>
<protein>
    <submittedName>
        <fullName evidence="1">Uncharacterized protein</fullName>
    </submittedName>
</protein>
<reference evidence="1 2" key="1">
    <citation type="submission" date="2013-07" db="EMBL/GenBank/DDBJ databases">
        <title>Comparative Genomic and Metabolomic Analysis of Twelve Strains of Pseudoalteromonas luteoviolacea.</title>
        <authorList>
            <person name="Vynne N.G."/>
            <person name="Mansson M."/>
            <person name="Gram L."/>
        </authorList>
    </citation>
    <scope>NUCLEOTIDE SEQUENCE [LARGE SCALE GENOMIC DNA]</scope>
    <source>
        <strain evidence="1 2">NCIMB 1942</strain>
    </source>
</reference>
<dbReference type="AlphaFoldDB" id="A0A167BBD1"/>
<proteinExistence type="predicted"/>
<dbReference type="Proteomes" id="UP000076587">
    <property type="component" value="Unassembled WGS sequence"/>
</dbReference>
<evidence type="ECO:0000313" key="1">
    <source>
        <dbReference type="EMBL" id="KZN46339.1"/>
    </source>
</evidence>
<dbReference type="RefSeq" id="WP_063377597.1">
    <property type="nucleotide sequence ID" value="NZ_AUXT01000171.1"/>
</dbReference>